<gene>
    <name evidence="2" type="ORF">GPM918_LOCUS12922</name>
    <name evidence="3" type="ORF">SRO942_LOCUS12928</name>
</gene>
<feature type="compositionally biased region" description="Low complexity" evidence="1">
    <location>
        <begin position="399"/>
        <end position="418"/>
    </location>
</feature>
<dbReference type="EMBL" id="CAJNOQ010002891">
    <property type="protein sequence ID" value="CAF0984407.1"/>
    <property type="molecule type" value="Genomic_DNA"/>
</dbReference>
<feature type="region of interest" description="Disordered" evidence="1">
    <location>
        <begin position="361"/>
        <end position="418"/>
    </location>
</feature>
<feature type="compositionally biased region" description="Polar residues" evidence="1">
    <location>
        <begin position="376"/>
        <end position="389"/>
    </location>
</feature>
<dbReference type="Proteomes" id="UP000681722">
    <property type="component" value="Unassembled WGS sequence"/>
</dbReference>
<evidence type="ECO:0000313" key="3">
    <source>
        <dbReference type="EMBL" id="CAF3756845.1"/>
    </source>
</evidence>
<proteinExistence type="predicted"/>
<comment type="caution">
    <text evidence="2">The sequence shown here is derived from an EMBL/GenBank/DDBJ whole genome shotgun (WGS) entry which is preliminary data.</text>
</comment>
<evidence type="ECO:0000313" key="4">
    <source>
        <dbReference type="Proteomes" id="UP000663829"/>
    </source>
</evidence>
<accession>A0A814FKY6</accession>
<dbReference type="EMBL" id="CAJOBC010002894">
    <property type="protein sequence ID" value="CAF3756845.1"/>
    <property type="molecule type" value="Genomic_DNA"/>
</dbReference>
<reference evidence="2" key="1">
    <citation type="submission" date="2021-02" db="EMBL/GenBank/DDBJ databases">
        <authorList>
            <person name="Nowell W R."/>
        </authorList>
    </citation>
    <scope>NUCLEOTIDE SEQUENCE</scope>
</reference>
<evidence type="ECO:0000256" key="1">
    <source>
        <dbReference type="SAM" id="MobiDB-lite"/>
    </source>
</evidence>
<keyword evidence="4" id="KW-1185">Reference proteome</keyword>
<feature type="region of interest" description="Disordered" evidence="1">
    <location>
        <begin position="459"/>
        <end position="485"/>
    </location>
</feature>
<protein>
    <submittedName>
        <fullName evidence="2">Uncharacterized protein</fullName>
    </submittedName>
</protein>
<evidence type="ECO:0000313" key="2">
    <source>
        <dbReference type="EMBL" id="CAF0984407.1"/>
    </source>
</evidence>
<organism evidence="2 4">
    <name type="scientific">Didymodactylos carnosus</name>
    <dbReference type="NCBI Taxonomy" id="1234261"/>
    <lineage>
        <taxon>Eukaryota</taxon>
        <taxon>Metazoa</taxon>
        <taxon>Spiralia</taxon>
        <taxon>Gnathifera</taxon>
        <taxon>Rotifera</taxon>
        <taxon>Eurotatoria</taxon>
        <taxon>Bdelloidea</taxon>
        <taxon>Philodinida</taxon>
        <taxon>Philodinidae</taxon>
        <taxon>Didymodactylos</taxon>
    </lineage>
</organism>
<dbReference type="AlphaFoldDB" id="A0A814FKY6"/>
<sequence length="689" mass="79105">MSSFRSKSEKKSIWERITVEQLAIAIASVGDRSDKLKKETWRLNAKTCQEDSVWSELIDRLKLDQSECTRLSLYNIWCRGRNEIKFLVEKQKAGTVSARQLRGKNRILVGKQANEIGPLGVFREHVKDANESFLAAGNYTGCETIETLKKAAYDYRKKMHVDEDIFKECRIIARAYLAADVTSTNAKGYVRVVGETPFRVHLFSESQIERYIRCWNVLCAIIRIFYKWWAYLPLWTGLLWHFEERYSNNIEKTTQPTYNPIRHSNALIESYFRTMKGSIFKGKTHVRPSDVITDLYRSVQAQFKASKFSVTQSSKGRKRKKKNMNVEEKWGKKTVGQKRRSIYFNVIDKFASKRARLKMAEDQSYTKKKISETDESATVSSSGEPISTSDDIEDNTSLNQSSCSNETNSSSENNSTVSSEASLGVLMCLDKSMTNDVGPSKASSEFTFGTNVDYPLKNSLYHSRNEPNVTNDQLSNDPSSQHSPQRETIIDGYTLRWPKFQIRSVLFQGRSYSINDTCNVDSALFALYFVYRTDLDIAEELINAPDKSPCATLYKTFHLVETEGWDVARINWLLTYNRLKTSDRQTKSMFGSLDENVFRFIKSEQRHSSTIICSRPECKERKRTVTSTELSILSCHNNIEQFEVEVVGKCTAMMKRLDEVTVADAHQKMKKGRVSVVNAETNKQEYVYV</sequence>
<dbReference type="Proteomes" id="UP000663829">
    <property type="component" value="Unassembled WGS sequence"/>
</dbReference>
<feature type="compositionally biased region" description="Basic and acidic residues" evidence="1">
    <location>
        <begin position="361"/>
        <end position="372"/>
    </location>
</feature>
<name>A0A814FKY6_9BILA</name>
<dbReference type="OrthoDB" id="10068799at2759"/>
<feature type="region of interest" description="Disordered" evidence="1">
    <location>
        <begin position="313"/>
        <end position="332"/>
    </location>
</feature>
<feature type="compositionally biased region" description="Polar residues" evidence="1">
    <location>
        <begin position="460"/>
        <end position="483"/>
    </location>
</feature>